<evidence type="ECO:0000256" key="1">
    <source>
        <dbReference type="SAM" id="Phobius"/>
    </source>
</evidence>
<dbReference type="OrthoDB" id="5325519at2"/>
<feature type="transmembrane region" description="Helical" evidence="1">
    <location>
        <begin position="34"/>
        <end position="53"/>
    </location>
</feature>
<reference evidence="2 3" key="1">
    <citation type="submission" date="2017-06" db="EMBL/GenBank/DDBJ databases">
        <title>Complete genome of Helicobacter apodemus.</title>
        <authorList>
            <person name="Cho S."/>
        </authorList>
    </citation>
    <scope>NUCLEOTIDE SEQUENCE [LARGE SCALE GENOMIC DNA]</scope>
    <source>
        <strain evidence="3">SNUVETPUB-15-01</strain>
    </source>
</reference>
<dbReference type="AlphaFoldDB" id="A0A2U8FB22"/>
<dbReference type="EMBL" id="CP021886">
    <property type="protein sequence ID" value="AWI33409.1"/>
    <property type="molecule type" value="Genomic_DNA"/>
</dbReference>
<sequence>MLKYGLIVVLLGFLLFLLLQLLASYNIISAKGKIFIAGFLVVIAMGIGVFTIIQDKSDDKLTSLAQIFLQGKNLECQIGAKTLEANSEIFNFVSGTLTLVGKENTPYFRMVVPLKDCVFNNVD</sequence>
<name>A0A2U8FB22_9HELI</name>
<dbReference type="KEGG" id="had:CDV25_00525"/>
<keyword evidence="1" id="KW-0472">Membrane</keyword>
<protein>
    <submittedName>
        <fullName evidence="2">Uncharacterized protein</fullName>
    </submittedName>
</protein>
<accession>A0A2U8FB22</accession>
<keyword evidence="1" id="KW-0812">Transmembrane</keyword>
<evidence type="ECO:0000313" key="3">
    <source>
        <dbReference type="Proteomes" id="UP000244890"/>
    </source>
</evidence>
<keyword evidence="1" id="KW-1133">Transmembrane helix</keyword>
<dbReference type="RefSeq" id="WP_108910313.1">
    <property type="nucleotide sequence ID" value="NZ_CP021886.1"/>
</dbReference>
<dbReference type="Proteomes" id="UP000244890">
    <property type="component" value="Chromosome"/>
</dbReference>
<evidence type="ECO:0000313" key="2">
    <source>
        <dbReference type="EMBL" id="AWI33409.1"/>
    </source>
</evidence>
<proteinExistence type="predicted"/>
<organism evidence="2 3">
    <name type="scientific">Helicobacter apodemus</name>
    <dbReference type="NCBI Taxonomy" id="135569"/>
    <lineage>
        <taxon>Bacteria</taxon>
        <taxon>Pseudomonadati</taxon>
        <taxon>Campylobacterota</taxon>
        <taxon>Epsilonproteobacteria</taxon>
        <taxon>Campylobacterales</taxon>
        <taxon>Helicobacteraceae</taxon>
        <taxon>Helicobacter</taxon>
    </lineage>
</organism>
<gene>
    <name evidence="2" type="ORF">CDV25_00525</name>
</gene>